<evidence type="ECO:0000313" key="1">
    <source>
        <dbReference type="EMBL" id="TYO95544.1"/>
    </source>
</evidence>
<accession>A0A5S4ZRK0</accession>
<organism evidence="1 2">
    <name type="scientific">Desulfallas thermosapovorans DSM 6562</name>
    <dbReference type="NCBI Taxonomy" id="1121431"/>
    <lineage>
        <taxon>Bacteria</taxon>
        <taxon>Bacillati</taxon>
        <taxon>Bacillota</taxon>
        <taxon>Clostridia</taxon>
        <taxon>Eubacteriales</taxon>
        <taxon>Desulfallaceae</taxon>
        <taxon>Desulfallas</taxon>
    </lineage>
</organism>
<gene>
    <name evidence="1" type="ORF">LX24_01506</name>
</gene>
<protein>
    <submittedName>
        <fullName evidence="1">Uncharacterized protein</fullName>
    </submittedName>
</protein>
<dbReference type="EMBL" id="VNHM01000007">
    <property type="protein sequence ID" value="TYO95544.1"/>
    <property type="molecule type" value="Genomic_DNA"/>
</dbReference>
<dbReference type="Proteomes" id="UP000323166">
    <property type="component" value="Unassembled WGS sequence"/>
</dbReference>
<comment type="caution">
    <text evidence="1">The sequence shown here is derived from an EMBL/GenBank/DDBJ whole genome shotgun (WGS) entry which is preliminary data.</text>
</comment>
<proteinExistence type="predicted"/>
<dbReference type="AlphaFoldDB" id="A0A5S4ZRK0"/>
<dbReference type="RefSeq" id="WP_166511523.1">
    <property type="nucleotide sequence ID" value="NZ_VNHM01000007.1"/>
</dbReference>
<name>A0A5S4ZRK0_9FIRM</name>
<reference evidence="1 2" key="1">
    <citation type="submission" date="2019-07" db="EMBL/GenBank/DDBJ databases">
        <title>Genomic Encyclopedia of Type Strains, Phase I: the one thousand microbial genomes (KMG-I) project.</title>
        <authorList>
            <person name="Kyrpides N."/>
        </authorList>
    </citation>
    <scope>NUCLEOTIDE SEQUENCE [LARGE SCALE GENOMIC DNA]</scope>
    <source>
        <strain evidence="1 2">DSM 6562</strain>
    </source>
</reference>
<sequence length="111" mass="13344">MVSFSKKRPTFEQFKVMFRDEVQRCTNNQIDNFYMPWSEVGDETTREKIIESFMQLLENRFGFRPVIEESLSTMDGALESVINRIYHVFSTMFLVDHINEKMYKERAKKLN</sequence>
<evidence type="ECO:0000313" key="2">
    <source>
        <dbReference type="Proteomes" id="UP000323166"/>
    </source>
</evidence>
<keyword evidence="2" id="KW-1185">Reference proteome</keyword>